<evidence type="ECO:0000313" key="4">
    <source>
        <dbReference type="Proteomes" id="UP000189777"/>
    </source>
</evidence>
<dbReference type="OrthoDB" id="2604282at2"/>
<name>A0A1T5M449_9MICO</name>
<dbReference type="AlphaFoldDB" id="A0A1T5M449"/>
<feature type="region of interest" description="Disordered" evidence="1">
    <location>
        <begin position="1"/>
        <end position="20"/>
    </location>
</feature>
<dbReference type="SUPFAM" id="SSF159234">
    <property type="entry name" value="FomD-like"/>
    <property type="match status" value="1"/>
</dbReference>
<organism evidence="3 4">
    <name type="scientific">Krasilnikoviella flava</name>
    <dbReference type="NCBI Taxonomy" id="526729"/>
    <lineage>
        <taxon>Bacteria</taxon>
        <taxon>Bacillati</taxon>
        <taxon>Actinomycetota</taxon>
        <taxon>Actinomycetes</taxon>
        <taxon>Micrococcales</taxon>
        <taxon>Promicromonosporaceae</taxon>
        <taxon>Krasilnikoviella</taxon>
    </lineage>
</organism>
<sequence length="188" mass="20550">MLPTPSGTIDDDPSDPARDGFEPVRVLHRTGQWCHGIRRGEALAYEVTVLPEYRIDGGGTVDRCYLLLDEGVQLTRPVTFGGELAGGWYVDLVELEEDADGGLVVHDLYVDILVPPRGRRYEILDLHDLADALESGTVDGRTASRVLRQTQQFVDAHLFDPAARPGDPWPDFPPAAIAPLLTAPIGEV</sequence>
<dbReference type="RefSeq" id="WP_079576745.1">
    <property type="nucleotide sequence ID" value="NZ_FUZQ01000009.1"/>
</dbReference>
<dbReference type="InterPro" id="IPR035930">
    <property type="entry name" value="FomD-like_sf"/>
</dbReference>
<proteinExistence type="predicted"/>
<dbReference type="InterPro" id="IPR007295">
    <property type="entry name" value="DUF402"/>
</dbReference>
<keyword evidence="4" id="KW-1185">Reference proteome</keyword>
<evidence type="ECO:0000256" key="1">
    <source>
        <dbReference type="SAM" id="MobiDB-lite"/>
    </source>
</evidence>
<feature type="domain" description="DUF402" evidence="2">
    <location>
        <begin position="62"/>
        <end position="155"/>
    </location>
</feature>
<evidence type="ECO:0000259" key="2">
    <source>
        <dbReference type="Pfam" id="PF04167"/>
    </source>
</evidence>
<evidence type="ECO:0000313" key="3">
    <source>
        <dbReference type="EMBL" id="SKC82588.1"/>
    </source>
</evidence>
<dbReference type="Gene3D" id="2.40.380.10">
    <property type="entry name" value="FomD-like"/>
    <property type="match status" value="1"/>
</dbReference>
<gene>
    <name evidence="3" type="ORF">SAMN04324258_4406</name>
</gene>
<accession>A0A1T5M449</accession>
<dbReference type="EMBL" id="FUZQ01000009">
    <property type="protein sequence ID" value="SKC82588.1"/>
    <property type="molecule type" value="Genomic_DNA"/>
</dbReference>
<protein>
    <recommendedName>
        <fullName evidence="2">DUF402 domain-containing protein</fullName>
    </recommendedName>
</protein>
<dbReference type="Pfam" id="PF04167">
    <property type="entry name" value="DUF402"/>
    <property type="match status" value="1"/>
</dbReference>
<reference evidence="3 4" key="1">
    <citation type="submission" date="2017-02" db="EMBL/GenBank/DDBJ databases">
        <authorList>
            <person name="Peterson S.W."/>
        </authorList>
    </citation>
    <scope>NUCLEOTIDE SEQUENCE [LARGE SCALE GENOMIC DNA]</scope>
    <source>
        <strain evidence="3 4">DSM 21481</strain>
    </source>
</reference>
<dbReference type="Proteomes" id="UP000189777">
    <property type="component" value="Unassembled WGS sequence"/>
</dbReference>